<dbReference type="AlphaFoldDB" id="A0A7V7PKQ3"/>
<dbReference type="Gene3D" id="2.40.50.90">
    <property type="match status" value="1"/>
</dbReference>
<feature type="region of interest" description="Disordered" evidence="1">
    <location>
        <begin position="61"/>
        <end position="120"/>
    </location>
</feature>
<keyword evidence="4" id="KW-1185">Reference proteome</keyword>
<gene>
    <name evidence="3" type="ORF">F6X38_21000</name>
</gene>
<dbReference type="InterPro" id="IPR035437">
    <property type="entry name" value="SNase_OB-fold_sf"/>
</dbReference>
<feature type="transmembrane region" description="Helical" evidence="2">
    <location>
        <begin position="20"/>
        <end position="38"/>
    </location>
</feature>
<keyword evidence="2" id="KW-1133">Transmembrane helix</keyword>
<proteinExistence type="predicted"/>
<evidence type="ECO:0000313" key="3">
    <source>
        <dbReference type="EMBL" id="KAB0676565.1"/>
    </source>
</evidence>
<keyword evidence="2" id="KW-0472">Membrane</keyword>
<dbReference type="Proteomes" id="UP000432089">
    <property type="component" value="Unassembled WGS sequence"/>
</dbReference>
<feature type="compositionally biased region" description="Pro residues" evidence="1">
    <location>
        <begin position="105"/>
        <end position="118"/>
    </location>
</feature>
<protein>
    <recommendedName>
        <fullName evidence="5">TNase-like domain-containing protein</fullName>
    </recommendedName>
</protein>
<evidence type="ECO:0000313" key="4">
    <source>
        <dbReference type="Proteomes" id="UP000432089"/>
    </source>
</evidence>
<dbReference type="SUPFAM" id="SSF50199">
    <property type="entry name" value="Staphylococcal nuclease"/>
    <property type="match status" value="1"/>
</dbReference>
<comment type="caution">
    <text evidence="3">The sequence shown here is derived from an EMBL/GenBank/DDBJ whole genome shotgun (WGS) entry which is preliminary data.</text>
</comment>
<evidence type="ECO:0000256" key="2">
    <source>
        <dbReference type="SAM" id="Phobius"/>
    </source>
</evidence>
<accession>A0A7V7PKQ3</accession>
<evidence type="ECO:0000256" key="1">
    <source>
        <dbReference type="SAM" id="MobiDB-lite"/>
    </source>
</evidence>
<organism evidence="3 4">
    <name type="scientific">Plantimonas leprariae</name>
    <dbReference type="NCBI Taxonomy" id="2615207"/>
    <lineage>
        <taxon>Bacteria</taxon>
        <taxon>Pseudomonadati</taxon>
        <taxon>Pseudomonadota</taxon>
        <taxon>Alphaproteobacteria</taxon>
        <taxon>Hyphomicrobiales</taxon>
        <taxon>Aurantimonadaceae</taxon>
        <taxon>Plantimonas</taxon>
    </lineage>
</organism>
<keyword evidence="2" id="KW-0812">Transmembrane</keyword>
<feature type="compositionally biased region" description="Low complexity" evidence="1">
    <location>
        <begin position="67"/>
        <end position="82"/>
    </location>
</feature>
<reference evidence="3 4" key="1">
    <citation type="submission" date="2019-09" db="EMBL/GenBank/DDBJ databases">
        <title>YIM 132180 draft genome.</title>
        <authorList>
            <person name="Zhang K."/>
        </authorList>
    </citation>
    <scope>NUCLEOTIDE SEQUENCE [LARGE SCALE GENOMIC DNA]</scope>
    <source>
        <strain evidence="3 4">YIM 132180</strain>
    </source>
</reference>
<dbReference type="EMBL" id="VZDO01000022">
    <property type="protein sequence ID" value="KAB0676565.1"/>
    <property type="molecule type" value="Genomic_DNA"/>
</dbReference>
<dbReference type="RefSeq" id="WP_150973270.1">
    <property type="nucleotide sequence ID" value="NZ_VZDO01000022.1"/>
</dbReference>
<name>A0A7V7PKQ3_9HYPH</name>
<evidence type="ECO:0008006" key="5">
    <source>
        <dbReference type="Google" id="ProtNLM"/>
    </source>
</evidence>
<sequence length="253" mass="26231">MGGLPVGTRLEAARERLQGTAATVLGLVAIALVFVYLVPRQADIASAMNARWERMRTAAEAREAAEGRSPAEAAVETPAAPVDNPAPAETGGSPDVAQTAAVAPAAPPAAPAPLPAATPPAGAEAELLARPVVLDTATILIRRGKVHLEGIEAAPLSRRCGEAGPRGWFCGVEARTRFRSWLRARSISCNVPKGFGDDAGEVEARCDLSGTDIGGWLVENGFAEAAPGSDYVQAEAKAKAAKLGIWAEHRMED</sequence>